<protein>
    <recommendedName>
        <fullName evidence="1">B5 domain-containing protein</fullName>
    </recommendedName>
</protein>
<dbReference type="GO" id="GO:0009328">
    <property type="term" value="C:phenylalanine-tRNA ligase complex"/>
    <property type="evidence" value="ECO:0007669"/>
    <property type="project" value="TreeGrafter"/>
</dbReference>
<comment type="caution">
    <text evidence="2">The sequence shown here is derived from an EMBL/GenBank/DDBJ whole genome shotgun (WGS) entry which is preliminary data.</text>
</comment>
<dbReference type="InterPro" id="IPR045864">
    <property type="entry name" value="aa-tRNA-synth_II/BPL/LPL"/>
</dbReference>
<dbReference type="SMART" id="SM00874">
    <property type="entry name" value="B5"/>
    <property type="match status" value="1"/>
</dbReference>
<dbReference type="GO" id="GO:0000287">
    <property type="term" value="F:magnesium ion binding"/>
    <property type="evidence" value="ECO:0007669"/>
    <property type="project" value="InterPro"/>
</dbReference>
<sequence length="99" mass="11406">GIKISAKQVKSILERLGFKYKGNIVEVPTFRLDISLPEDLIEEIGRIYGYEKISSVFPVASLIPPKRNFEIFWENCVKDILKEAGFTEVYNYSFIGEKE</sequence>
<dbReference type="Pfam" id="PF03484">
    <property type="entry name" value="B5"/>
    <property type="match status" value="1"/>
</dbReference>
<feature type="domain" description="B5" evidence="1">
    <location>
        <begin position="1"/>
        <end position="55"/>
    </location>
</feature>
<dbReference type="PROSITE" id="PS51483">
    <property type="entry name" value="B5"/>
    <property type="match status" value="1"/>
</dbReference>
<name>X1QEJ7_9ZZZZ</name>
<feature type="non-terminal residue" evidence="2">
    <location>
        <position position="1"/>
    </location>
</feature>
<dbReference type="GO" id="GO:0003723">
    <property type="term" value="F:RNA binding"/>
    <property type="evidence" value="ECO:0007669"/>
    <property type="project" value="InterPro"/>
</dbReference>
<proteinExistence type="predicted"/>
<evidence type="ECO:0000313" key="2">
    <source>
        <dbReference type="EMBL" id="GAI66922.1"/>
    </source>
</evidence>
<dbReference type="InterPro" id="IPR005147">
    <property type="entry name" value="tRNA_synthase_B5-dom"/>
</dbReference>
<dbReference type="SUPFAM" id="SSF55681">
    <property type="entry name" value="Class II aaRS and biotin synthetases"/>
    <property type="match status" value="1"/>
</dbReference>
<gene>
    <name evidence="2" type="ORF">S06H3_65264</name>
</gene>
<reference evidence="2" key="1">
    <citation type="journal article" date="2014" name="Front. Microbiol.">
        <title>High frequency of phylogenetically diverse reductive dehalogenase-homologous genes in deep subseafloor sedimentary metagenomes.</title>
        <authorList>
            <person name="Kawai M."/>
            <person name="Futagami T."/>
            <person name="Toyoda A."/>
            <person name="Takaki Y."/>
            <person name="Nishi S."/>
            <person name="Hori S."/>
            <person name="Arai W."/>
            <person name="Tsubouchi T."/>
            <person name="Morono Y."/>
            <person name="Uchiyama I."/>
            <person name="Ito T."/>
            <person name="Fujiyama A."/>
            <person name="Inagaki F."/>
            <person name="Takami H."/>
        </authorList>
    </citation>
    <scope>NUCLEOTIDE SEQUENCE</scope>
    <source>
        <strain evidence="2">Expedition CK06-06</strain>
    </source>
</reference>
<dbReference type="AlphaFoldDB" id="X1QEJ7"/>
<dbReference type="InterPro" id="IPR009061">
    <property type="entry name" value="DNA-bd_dom_put_sf"/>
</dbReference>
<feature type="non-terminal residue" evidence="2">
    <location>
        <position position="99"/>
    </location>
</feature>
<dbReference type="PANTHER" id="PTHR10947">
    <property type="entry name" value="PHENYLALANYL-TRNA SYNTHETASE BETA CHAIN AND LEUCINE-RICH REPEAT-CONTAINING PROTEIN 47"/>
    <property type="match status" value="1"/>
</dbReference>
<dbReference type="EMBL" id="BARV01043877">
    <property type="protein sequence ID" value="GAI66922.1"/>
    <property type="molecule type" value="Genomic_DNA"/>
</dbReference>
<accession>X1QEJ7</accession>
<dbReference type="GO" id="GO:0006432">
    <property type="term" value="P:phenylalanyl-tRNA aminoacylation"/>
    <property type="evidence" value="ECO:0007669"/>
    <property type="project" value="InterPro"/>
</dbReference>
<dbReference type="GO" id="GO:0004826">
    <property type="term" value="F:phenylalanine-tRNA ligase activity"/>
    <property type="evidence" value="ECO:0007669"/>
    <property type="project" value="InterPro"/>
</dbReference>
<evidence type="ECO:0000259" key="1">
    <source>
        <dbReference type="PROSITE" id="PS51483"/>
    </source>
</evidence>
<dbReference type="InterPro" id="IPR045060">
    <property type="entry name" value="Phe-tRNA-ligase_IIc_bsu"/>
</dbReference>
<organism evidence="2">
    <name type="scientific">marine sediment metagenome</name>
    <dbReference type="NCBI Taxonomy" id="412755"/>
    <lineage>
        <taxon>unclassified sequences</taxon>
        <taxon>metagenomes</taxon>
        <taxon>ecological metagenomes</taxon>
    </lineage>
</organism>
<dbReference type="SUPFAM" id="SSF46955">
    <property type="entry name" value="Putative DNA-binding domain"/>
    <property type="match status" value="1"/>
</dbReference>
<dbReference type="GO" id="GO:0005524">
    <property type="term" value="F:ATP binding"/>
    <property type="evidence" value="ECO:0007669"/>
    <property type="project" value="InterPro"/>
</dbReference>
<dbReference type="PANTHER" id="PTHR10947:SF0">
    <property type="entry name" value="PHENYLALANINE--TRNA LIGASE BETA SUBUNIT"/>
    <property type="match status" value="1"/>
</dbReference>
<dbReference type="Gene3D" id="3.30.56.10">
    <property type="match status" value="1"/>
</dbReference>